<keyword evidence="1" id="KW-1133">Transmembrane helix</keyword>
<name>A0ABM9NZQ8_9FLAO</name>
<evidence type="ECO:0000256" key="1">
    <source>
        <dbReference type="SAM" id="Phobius"/>
    </source>
</evidence>
<gene>
    <name evidence="2" type="ORF">T190607A01A_20436</name>
</gene>
<sequence>MKYLNEVINTVKKQSPILFSIVIIHLLFAVVAIIGLFVDERTLLGVNVWIKPLKFLISDAIFLMTSGYLITFYPYSKKKRNIINNIVSFTIFFETAIIVMQGARGVQSHYNQSSLVDGVLFGMMGLLIGINVLIMVLMLFDSIRLKLNTSKSIQIGIVLGWAIIIFGSWIGGQMISQMSHNIGVADGGEGLPLVNWSTIAGDLRVAHFFGLHAIQIIPLFAYVLSKKLNFAIKKQILLVLLFGLLYASWIGFTFYQAKQGIPFLRF</sequence>
<feature type="transmembrane region" description="Helical" evidence="1">
    <location>
        <begin position="152"/>
        <end position="171"/>
    </location>
</feature>
<accession>A0ABM9NZQ8</accession>
<feature type="transmembrane region" description="Helical" evidence="1">
    <location>
        <begin position="82"/>
        <end position="100"/>
    </location>
</feature>
<evidence type="ECO:0000313" key="3">
    <source>
        <dbReference type="Proteomes" id="UP001497416"/>
    </source>
</evidence>
<dbReference type="RefSeq" id="WP_348711921.1">
    <property type="nucleotide sequence ID" value="NZ_CAXIXY010000004.1"/>
</dbReference>
<protein>
    <submittedName>
        <fullName evidence="2">Uncharacterized protein</fullName>
    </submittedName>
</protein>
<keyword evidence="3" id="KW-1185">Reference proteome</keyword>
<proteinExistence type="predicted"/>
<dbReference type="Proteomes" id="UP001497416">
    <property type="component" value="Unassembled WGS sequence"/>
</dbReference>
<feature type="transmembrane region" description="Helical" evidence="1">
    <location>
        <begin position="236"/>
        <end position="257"/>
    </location>
</feature>
<feature type="transmembrane region" description="Helical" evidence="1">
    <location>
        <begin position="205"/>
        <end position="224"/>
    </location>
</feature>
<keyword evidence="1" id="KW-0472">Membrane</keyword>
<reference evidence="2 3" key="1">
    <citation type="submission" date="2024-05" db="EMBL/GenBank/DDBJ databases">
        <authorList>
            <person name="Duchaud E."/>
        </authorList>
    </citation>
    <scope>NUCLEOTIDE SEQUENCE [LARGE SCALE GENOMIC DNA]</scope>
    <source>
        <strain evidence="2">Ena-SAMPLE-TAB-13-05-2024-13:56:06:370-140302</strain>
    </source>
</reference>
<dbReference type="EMBL" id="CAXIXY010000004">
    <property type="protein sequence ID" value="CAL2085217.1"/>
    <property type="molecule type" value="Genomic_DNA"/>
</dbReference>
<evidence type="ECO:0000313" key="2">
    <source>
        <dbReference type="EMBL" id="CAL2085217.1"/>
    </source>
</evidence>
<keyword evidence="1" id="KW-0812">Transmembrane</keyword>
<feature type="transmembrane region" description="Helical" evidence="1">
    <location>
        <begin position="120"/>
        <end position="140"/>
    </location>
</feature>
<comment type="caution">
    <text evidence="2">The sequence shown here is derived from an EMBL/GenBank/DDBJ whole genome shotgun (WGS) entry which is preliminary data.</text>
</comment>
<organism evidence="2 3">
    <name type="scientific">Tenacibaculum platacis</name>
    <dbReference type="NCBI Taxonomy" id="3137852"/>
    <lineage>
        <taxon>Bacteria</taxon>
        <taxon>Pseudomonadati</taxon>
        <taxon>Bacteroidota</taxon>
        <taxon>Flavobacteriia</taxon>
        <taxon>Flavobacteriales</taxon>
        <taxon>Flavobacteriaceae</taxon>
        <taxon>Tenacibaculum</taxon>
    </lineage>
</organism>
<feature type="transmembrane region" description="Helical" evidence="1">
    <location>
        <begin position="17"/>
        <end position="38"/>
    </location>
</feature>
<feature type="transmembrane region" description="Helical" evidence="1">
    <location>
        <begin position="53"/>
        <end position="75"/>
    </location>
</feature>